<dbReference type="Proteomes" id="UP000239485">
    <property type="component" value="Unassembled WGS sequence"/>
</dbReference>
<dbReference type="InterPro" id="IPR013207">
    <property type="entry name" value="LGFP"/>
</dbReference>
<keyword evidence="3" id="KW-0326">Glycosidase</keyword>
<evidence type="ECO:0000256" key="2">
    <source>
        <dbReference type="ARBA" id="ARBA00022801"/>
    </source>
</evidence>
<dbReference type="PANTHER" id="PTHR42812:SF5">
    <property type="entry name" value="ENDO-ARABINASE"/>
    <property type="match status" value="1"/>
</dbReference>
<reference evidence="5 6" key="1">
    <citation type="submission" date="2018-02" db="EMBL/GenBank/DDBJ databases">
        <title>Genomic Encyclopedia of Archaeal and Bacterial Type Strains, Phase II (KMG-II): from individual species to whole genera.</title>
        <authorList>
            <person name="Goeker M."/>
        </authorList>
    </citation>
    <scope>NUCLEOTIDE SEQUENCE [LARGE SCALE GENOMIC DNA]</scope>
    <source>
        <strain evidence="5 6">DSM 22857</strain>
    </source>
</reference>
<dbReference type="AlphaFoldDB" id="A0A2S6IUB6"/>
<gene>
    <name evidence="5" type="ORF">CLV92_103305</name>
</gene>
<evidence type="ECO:0000256" key="4">
    <source>
        <dbReference type="SAM" id="SignalP"/>
    </source>
</evidence>
<dbReference type="GO" id="GO:0004553">
    <property type="term" value="F:hydrolase activity, hydrolyzing O-glycosyl compounds"/>
    <property type="evidence" value="ECO:0007669"/>
    <property type="project" value="InterPro"/>
</dbReference>
<dbReference type="Gene3D" id="2.115.10.20">
    <property type="entry name" value="Glycosyl hydrolase domain, family 43"/>
    <property type="match status" value="1"/>
</dbReference>
<sequence length="613" mass="65465">MRHLALRRRTATLVAALGAALTAALVAPVTAAASTPPPLPAWFAPGTVWTGDFGDPTVVRDGSTYYAYASPVGGRVLPVLTSTDTVTWRVRGRYSNDGPPGRAGYNVNTDPKIPLEIRQSSMGDWGKYDHNDALVRFPSWGAHSPQGPWITRDYWAPGVFNIGATWYAYSPVRVAPGRFCLTVATAPSPTGPFRDVSGAGPIQCAPLQADPGGSIDPFPFRDPATGRNYLLWSASGKVGSHPSSLQVVELGANGLPVPGAPWLKLLETDPGSPWEGNRIENPSMAQYNGTWYLFYSGNLSEVLDAQGHSNYASGYAICAGPIGPCHRAPARVPLLSSSGTMQGPGGSSGFVDHHGKLRMAYASFFLGENIGGSHPHPRRMGIATLVQNADRTLRVEGAATGGSEIRSKWLALGGTSGTLGAATSAELPTPAKHGAYQHFQRGSLYWSPTTGSHLVKGAIRDRWASTGWENSPLGFPVNDEAMLPRGAYNHFQGGSVYWSAATGAQVVRGVIRERWANQGWEGGWLGYPTTGEVPVRGGAFNHFQGGSVYWSPTTGAHSVRGAIRDAWARQGWEAGRLGFPTSEEHDVPGGRRSWFQRGEITWTPATGAVVRTW</sequence>
<evidence type="ECO:0000313" key="6">
    <source>
        <dbReference type="Proteomes" id="UP000239485"/>
    </source>
</evidence>
<keyword evidence="2" id="KW-0378">Hydrolase</keyword>
<keyword evidence="6" id="KW-1185">Reference proteome</keyword>
<dbReference type="Pfam" id="PF04616">
    <property type="entry name" value="Glyco_hydro_43"/>
    <property type="match status" value="1"/>
</dbReference>
<dbReference type="RefSeq" id="WP_104431921.1">
    <property type="nucleotide sequence ID" value="NZ_PTJD01000003.1"/>
</dbReference>
<evidence type="ECO:0000256" key="3">
    <source>
        <dbReference type="ARBA" id="ARBA00023295"/>
    </source>
</evidence>
<feature type="chain" id="PRO_5039522130" evidence="4">
    <location>
        <begin position="32"/>
        <end position="613"/>
    </location>
</feature>
<dbReference type="InterPro" id="IPR006710">
    <property type="entry name" value="Glyco_hydro_43"/>
</dbReference>
<dbReference type="GO" id="GO:0005975">
    <property type="term" value="P:carbohydrate metabolic process"/>
    <property type="evidence" value="ECO:0007669"/>
    <property type="project" value="InterPro"/>
</dbReference>
<accession>A0A2S6IUB6</accession>
<dbReference type="InterPro" id="IPR023296">
    <property type="entry name" value="Glyco_hydro_beta-prop_sf"/>
</dbReference>
<dbReference type="InterPro" id="IPR051795">
    <property type="entry name" value="Glycosyl_Hydrlase_43"/>
</dbReference>
<dbReference type="PANTHER" id="PTHR42812">
    <property type="entry name" value="BETA-XYLOSIDASE"/>
    <property type="match status" value="1"/>
</dbReference>
<evidence type="ECO:0000313" key="5">
    <source>
        <dbReference type="EMBL" id="PPK97770.1"/>
    </source>
</evidence>
<proteinExistence type="inferred from homology"/>
<comment type="caution">
    <text evidence="5">The sequence shown here is derived from an EMBL/GenBank/DDBJ whole genome shotgun (WGS) entry which is preliminary data.</text>
</comment>
<organism evidence="5 6">
    <name type="scientific">Kineococcus xinjiangensis</name>
    <dbReference type="NCBI Taxonomy" id="512762"/>
    <lineage>
        <taxon>Bacteria</taxon>
        <taxon>Bacillati</taxon>
        <taxon>Actinomycetota</taxon>
        <taxon>Actinomycetes</taxon>
        <taxon>Kineosporiales</taxon>
        <taxon>Kineosporiaceae</taxon>
        <taxon>Kineococcus</taxon>
    </lineage>
</organism>
<comment type="similarity">
    <text evidence="1">Belongs to the glycosyl hydrolase 43 family.</text>
</comment>
<evidence type="ECO:0000256" key="1">
    <source>
        <dbReference type="ARBA" id="ARBA00009865"/>
    </source>
</evidence>
<dbReference type="SUPFAM" id="SSF75005">
    <property type="entry name" value="Arabinanase/levansucrase/invertase"/>
    <property type="match status" value="1"/>
</dbReference>
<name>A0A2S6IUB6_9ACTN</name>
<protein>
    <submittedName>
        <fullName evidence="5">LGFP repeat-containing protein</fullName>
    </submittedName>
</protein>
<dbReference type="EMBL" id="PTJD01000003">
    <property type="protein sequence ID" value="PPK97770.1"/>
    <property type="molecule type" value="Genomic_DNA"/>
</dbReference>
<dbReference type="Pfam" id="PF08310">
    <property type="entry name" value="LGFP"/>
    <property type="match status" value="4"/>
</dbReference>
<dbReference type="OrthoDB" id="9801455at2"/>
<feature type="signal peptide" evidence="4">
    <location>
        <begin position="1"/>
        <end position="31"/>
    </location>
</feature>
<keyword evidence="4" id="KW-0732">Signal</keyword>